<dbReference type="InterPro" id="IPR050482">
    <property type="entry name" value="Sensor_HK_TwoCompSys"/>
</dbReference>
<dbReference type="AlphaFoldDB" id="A0A6M0CHM3"/>
<dbReference type="SMART" id="SM00028">
    <property type="entry name" value="TPR"/>
    <property type="match status" value="3"/>
</dbReference>
<dbReference type="InterPro" id="IPR019734">
    <property type="entry name" value="TPR_rpt"/>
</dbReference>
<evidence type="ECO:0000313" key="8">
    <source>
        <dbReference type="Proteomes" id="UP000474296"/>
    </source>
</evidence>
<dbReference type="GO" id="GO:0004673">
    <property type="term" value="F:protein histidine kinase activity"/>
    <property type="evidence" value="ECO:0007669"/>
    <property type="project" value="UniProtKB-EC"/>
</dbReference>
<sequence>MIIRRLSLSNIKYFLFLFISYCISCDSSERKVNVTDFNSVPEILEDKRKSSEEKLTFINHELEKRKLQKDSFTLYLLSKKIFHQNKLKMHRNSVLTCDTMISIANETKNIKYLAEAFYRKGSTYRVLNNNLEAYLNFQESTKNYQKLSDNQRAGKRFVDMAILQEKLGDYLGSESSAVNALNYLDLVVNKKYGYKAYNAIAISQKKRTLFDDAIKSYKQALSTSSNRIDSARVLINMANTYSAKKDYQASIQILTSVETPINNAKIKARLIDNLAFTQWRFNPTYNPTDEYKKALEIRENNNLTYDLQASYSHLSDYYRTKDTAKAIDFSERYLRTAKQQNSTEDVLLALQKLIALSNPTVSKNYGVEYVRLSDSLNKVKEVAKNQFAKVKYEVDKKENENQLLITENLKKEKTILFYLALLLSLIFGAAFLFLYLKSKHRKEKLLAAYITETRISKKVHDEIANDMFNVMTQLENEQTNPKVIDELEDIYHRTRDISKENTNIHIGEHYGKNLTSMIGSYGQSGVKIILKGIDTIQWKQLSNEKKVILYRVLQEFMTNMRKHSNAKWVTLSFTKSSKKLTVLYADQGVGISNGKLILGNGLQNVENRILSVNGTLTFDTENENGFNAHIQIPY</sequence>
<evidence type="ECO:0000256" key="2">
    <source>
        <dbReference type="ARBA" id="ARBA00012438"/>
    </source>
</evidence>
<dbReference type="GO" id="GO:0000160">
    <property type="term" value="P:phosphorelay signal transduction system"/>
    <property type="evidence" value="ECO:0007669"/>
    <property type="project" value="UniProtKB-KW"/>
</dbReference>
<dbReference type="EMBL" id="JAABOQ010000003">
    <property type="protein sequence ID" value="NER17012.1"/>
    <property type="molecule type" value="Genomic_DNA"/>
</dbReference>
<organism evidence="7 8">
    <name type="scientific">Spongiivirga citrea</name>
    <dbReference type="NCBI Taxonomy" id="1481457"/>
    <lineage>
        <taxon>Bacteria</taxon>
        <taxon>Pseudomonadati</taxon>
        <taxon>Bacteroidota</taxon>
        <taxon>Flavobacteriia</taxon>
        <taxon>Flavobacteriales</taxon>
        <taxon>Flavobacteriaceae</taxon>
        <taxon>Spongiivirga</taxon>
    </lineage>
</organism>
<evidence type="ECO:0000256" key="1">
    <source>
        <dbReference type="ARBA" id="ARBA00000085"/>
    </source>
</evidence>
<keyword evidence="4" id="KW-0418">Kinase</keyword>
<dbReference type="PANTHER" id="PTHR24421">
    <property type="entry name" value="NITRATE/NITRITE SENSOR PROTEIN NARX-RELATED"/>
    <property type="match status" value="1"/>
</dbReference>
<accession>A0A6M0CHM3</accession>
<protein>
    <recommendedName>
        <fullName evidence="2">histidine kinase</fullName>
        <ecNumber evidence="2">2.7.13.3</ecNumber>
    </recommendedName>
</protein>
<name>A0A6M0CHM3_9FLAO</name>
<feature type="transmembrane region" description="Helical" evidence="6">
    <location>
        <begin position="415"/>
        <end position="436"/>
    </location>
</feature>
<proteinExistence type="predicted"/>
<evidence type="ECO:0000256" key="4">
    <source>
        <dbReference type="ARBA" id="ARBA00022777"/>
    </source>
</evidence>
<comment type="catalytic activity">
    <reaction evidence="1">
        <text>ATP + protein L-histidine = ADP + protein N-phospho-L-histidine.</text>
        <dbReference type="EC" id="2.7.13.3"/>
    </reaction>
</comment>
<reference evidence="7 8" key="1">
    <citation type="submission" date="2020-01" db="EMBL/GenBank/DDBJ databases">
        <title>Spongiivirga citrea KCTC 32990T.</title>
        <authorList>
            <person name="Wang G."/>
        </authorList>
    </citation>
    <scope>NUCLEOTIDE SEQUENCE [LARGE SCALE GENOMIC DNA]</scope>
    <source>
        <strain evidence="7 8">KCTC 32990</strain>
    </source>
</reference>
<evidence type="ECO:0000256" key="3">
    <source>
        <dbReference type="ARBA" id="ARBA00022679"/>
    </source>
</evidence>
<dbReference type="PANTHER" id="PTHR24421:SF10">
    <property type="entry name" value="NITRATE_NITRITE SENSOR PROTEIN NARQ"/>
    <property type="match status" value="1"/>
</dbReference>
<dbReference type="CDD" id="cd16917">
    <property type="entry name" value="HATPase_UhpB-NarQ-NarX-like"/>
    <property type="match status" value="1"/>
</dbReference>
<comment type="caution">
    <text evidence="7">The sequence shown here is derived from an EMBL/GenBank/DDBJ whole genome shotgun (WGS) entry which is preliminary data.</text>
</comment>
<gene>
    <name evidence="7" type="ORF">GWK10_07305</name>
</gene>
<keyword evidence="3" id="KW-0808">Transferase</keyword>
<dbReference type="SUPFAM" id="SSF48452">
    <property type="entry name" value="TPR-like"/>
    <property type="match status" value="1"/>
</dbReference>
<dbReference type="Gene3D" id="1.25.40.10">
    <property type="entry name" value="Tetratricopeptide repeat domain"/>
    <property type="match status" value="1"/>
</dbReference>
<keyword evidence="6" id="KW-1133">Transmembrane helix</keyword>
<dbReference type="Proteomes" id="UP000474296">
    <property type="component" value="Unassembled WGS sequence"/>
</dbReference>
<dbReference type="InterPro" id="IPR036890">
    <property type="entry name" value="HATPase_C_sf"/>
</dbReference>
<keyword evidence="6" id="KW-0472">Membrane</keyword>
<dbReference type="SUPFAM" id="SSF55874">
    <property type="entry name" value="ATPase domain of HSP90 chaperone/DNA topoisomerase II/histidine kinase"/>
    <property type="match status" value="1"/>
</dbReference>
<evidence type="ECO:0000256" key="6">
    <source>
        <dbReference type="SAM" id="Phobius"/>
    </source>
</evidence>
<keyword evidence="6" id="KW-0812">Transmembrane</keyword>
<dbReference type="EC" id="2.7.13.3" evidence="2"/>
<evidence type="ECO:0000256" key="5">
    <source>
        <dbReference type="ARBA" id="ARBA00023012"/>
    </source>
</evidence>
<dbReference type="Gene3D" id="3.30.565.10">
    <property type="entry name" value="Histidine kinase-like ATPase, C-terminal domain"/>
    <property type="match status" value="1"/>
</dbReference>
<dbReference type="InterPro" id="IPR011990">
    <property type="entry name" value="TPR-like_helical_dom_sf"/>
</dbReference>
<evidence type="ECO:0000313" key="7">
    <source>
        <dbReference type="EMBL" id="NER17012.1"/>
    </source>
</evidence>
<dbReference type="RefSeq" id="WP_164030964.1">
    <property type="nucleotide sequence ID" value="NZ_JAABOQ010000003.1"/>
</dbReference>
<keyword evidence="5" id="KW-0902">Two-component regulatory system</keyword>
<keyword evidence="8" id="KW-1185">Reference proteome</keyword>